<dbReference type="InterPro" id="IPR013103">
    <property type="entry name" value="RVT_2"/>
</dbReference>
<accession>A0A6L2MDD6</accession>
<name>A0A6L2MDD6_TANCI</name>
<dbReference type="EMBL" id="BKCJ010006321">
    <property type="protein sequence ID" value="GEU71529.1"/>
    <property type="molecule type" value="Genomic_DNA"/>
</dbReference>
<evidence type="ECO:0000256" key="1">
    <source>
        <dbReference type="ARBA" id="ARBA00022723"/>
    </source>
</evidence>
<feature type="domain" description="Integrase catalytic" evidence="5">
    <location>
        <begin position="1044"/>
        <end position="1149"/>
    </location>
</feature>
<dbReference type="PROSITE" id="PS50994">
    <property type="entry name" value="INTEGRASE"/>
    <property type="match status" value="1"/>
</dbReference>
<evidence type="ECO:0000313" key="6">
    <source>
        <dbReference type="EMBL" id="GEU71529.1"/>
    </source>
</evidence>
<dbReference type="GO" id="GO:0015074">
    <property type="term" value="P:DNA integration"/>
    <property type="evidence" value="ECO:0007669"/>
    <property type="project" value="InterPro"/>
</dbReference>
<evidence type="ECO:0000256" key="4">
    <source>
        <dbReference type="SAM" id="MobiDB-lite"/>
    </source>
</evidence>
<keyword evidence="3" id="KW-0175">Coiled coil</keyword>
<dbReference type="Gene3D" id="3.30.420.10">
    <property type="entry name" value="Ribonuclease H-like superfamily/Ribonuclease H"/>
    <property type="match status" value="1"/>
</dbReference>
<feature type="coiled-coil region" evidence="3">
    <location>
        <begin position="268"/>
        <end position="295"/>
    </location>
</feature>
<feature type="compositionally biased region" description="Low complexity" evidence="4">
    <location>
        <begin position="1519"/>
        <end position="1529"/>
    </location>
</feature>
<comment type="caution">
    <text evidence="6">The sequence shown here is derived from an EMBL/GenBank/DDBJ whole genome shotgun (WGS) entry which is preliminary data.</text>
</comment>
<dbReference type="InterPro" id="IPR039537">
    <property type="entry name" value="Retrotran_Ty1/copia-like"/>
</dbReference>
<proteinExistence type="predicted"/>
<sequence length="2164" mass="243084">MLSKNWLVQKQTAFGKDSSNPFMADNFPNIVWFSTHHITCMKSWLVQKQTALGQTVTGKESSNPFMAGSLPKTILYSFLHKICSHSDAAGGFEQIIDFLSGSYIHHDLTVNPHVYISCIKQFGNTDVVKCSGVICLPNDETFVGLARMGYEKPSTKLTFYKAFFSTQWKFFIHTILHSLSANRTSWNEFSSTMASALISLSSGQRFNFSKYIFESLVRNEEVQVPAQDDVVQEHVIEEIATEVVPPTPTSPSPSSPVLDKCSALVLRVEGLENANAVQQLEITKLKARVKKLERLNKGRMSVDMETDEGIELEVDQEKNAEVEGRHGDKQPEIYNIDLDHSLKVLSMQEDTKVQEAVEVVTTAKLLTEVVTAAATQVAAASTPVPAAKPKTLKIAAALAVSTRRRKGVVIRYLEEELHTDTQAETPTVKDKGKGILIEDPKPMKKKDQTREEMEKEDEEIIKIINETPVQKAAKRRKLSEEAQEVDDLRRRFGDCVSTEDANQEFLRSLPSSWSNISLIMKNKPGIDNLDIDDLYNNLKVYKADIKGSSGSSSNSQNVAFVFAESTNSTNELNVAYSVCIAIGHSSEAQGSSSYVDELMFSFFTNQPSSPQLDNKDLEQVDQDDWEEMDLKWQVAMLSMRVKDYRLARNLRNKSRDAGKVGYRGRDNEEEATDFALMAFTSNPSSSSSSNSKVQSCSIQCEQSYEQLKTLFDEHCKKLSKANIEMIGYHSPFNEKEVLDIKEEEVTETMFDNRSSDKKNSLANDRFKKNEGYHVVSPPFTRNYMPPKSDVSFARLDDFIYKFKISEIVAILIKDEKDAPETKIICVEKPKEDRSSALLIYDWDTDSDNDNSFRPELIPAKIDFVKAGESVKHGKGTRQRESRLVLSNVQRINHQNKFAPTTIFTRFGRIPISAVKLKATTSTSAAKPVNTARPKQWNKAYLVNYQEINNGGFVAFGLSRGKITDKASIDESNLWHIRLGHVNFKTMNKLVTENLVRGLPSKIFDNDHSCVTCQKGTQHKATCKAKLVSLISQPLQMLHMDLFGPTSVMNINYKKYYLVVTDDFSRDLDEFCGMKRIKREYSNARTPQQNKVAERKNSTLIEVARTMLPDSLLPIIFWAEVVNTVCYVLNRVLATKTHNKTLYELLNDRRPRLDFMRPFGCPVTILNTLDSLGKFKGTQGNVDAGKEVSDQHYIILPLCSSISSTFKCLNDKAKDDRNKDDTENKASDITDALRKEFEQGCMDQRGVTKAGSTNSFNTVSNLVNAACTSGTFSANGLSSPPTDAFILFNTLLHVDQDDSQIPDLEDTVELQSTGKEGQIIKIMRTTYLHASSDRWNPKRNKKDEMDIVVRNKARLVAQGHIQEEGIDYDEIFAHVARIEAIRIFLAFASFMGFIVYQMDVKITSLYGTIKEEVYACQPPRFIDLWFLNKVYKVEKALYDLHQAPRAWYETLSTFLLQNGYRKGTIDMTLFIKKDMDDIMLVQRSSMGELILFLGLQVNQSKKGILISQDKSSSKLSRDQTSNSTSSTNPTLKGRIRRSSKQKVENLNFEENPLPPILMAENQTMTQLLQAPTDGYEDAIVIPEIAKRRPARLPPLLQQDHLYNEAWDRFKYLLRACPHHGFFELHQLDTFYNALNVNDQDSLNSAAGENFLDKMPADCLKIIESKSKVRQTRAKAVLAKVSSNSSTPYVSADVAELKDMVRALLLDKKNQYLAQTSCPTPAPIKAIEPNCVTCGGNHAYQNCPATNGNVYQDNIQETLPGNTVTNPKEDLKAPVQPTVTQSESETPVSEPVVAPVSASMPNLKPSIPYPSRCDTERRRDQANKQIEKFYEIFKEMSFKISFTDALILMPKFASTLKSLIGNKEKLSEMAWTPINEHSLADLGASINLMPLSVWKGLSLPELTPTCMTLELADRTESKPVGISKDVKVKVGMFHFPADFVVVDFEPDPQVPLILGRCFLKTSRALIDVQKEVLSFSDVTTSGCPTLSDDPIVSTTSPTLTPFGDSDFLLFEEADAFFGLEDDPDSPELGPSYYDLEGDILSLKAILNSDPSPPLPNHEQSVPSFKEELKACEAKTIKSSIDEPPEVELKGLPLHLEYAFLEGDNKLLVIIAKTLKDEEKSALIKVLKSHKRAIAWKLSDIQGINLEFCTHKILMDEDYKPAVQNQK</sequence>
<dbReference type="CDD" id="cd00303">
    <property type="entry name" value="retropepsin_like"/>
    <property type="match status" value="1"/>
</dbReference>
<dbReference type="GO" id="GO:0016787">
    <property type="term" value="F:hydrolase activity"/>
    <property type="evidence" value="ECO:0007669"/>
    <property type="project" value="UniProtKB-KW"/>
</dbReference>
<keyword evidence="2" id="KW-0378">Hydrolase</keyword>
<dbReference type="InterPro" id="IPR036397">
    <property type="entry name" value="RNaseH_sf"/>
</dbReference>
<dbReference type="Gene3D" id="2.40.70.10">
    <property type="entry name" value="Acid Proteases"/>
    <property type="match status" value="1"/>
</dbReference>
<reference evidence="6" key="1">
    <citation type="journal article" date="2019" name="Sci. Rep.">
        <title>Draft genome of Tanacetum cinerariifolium, the natural source of mosquito coil.</title>
        <authorList>
            <person name="Yamashiro T."/>
            <person name="Shiraishi A."/>
            <person name="Satake H."/>
            <person name="Nakayama K."/>
        </authorList>
    </citation>
    <scope>NUCLEOTIDE SEQUENCE</scope>
</reference>
<dbReference type="SUPFAM" id="SSF53098">
    <property type="entry name" value="Ribonuclease H-like"/>
    <property type="match status" value="1"/>
</dbReference>
<feature type="compositionally biased region" description="Low complexity" evidence="4">
    <location>
        <begin position="1776"/>
        <end position="1790"/>
    </location>
</feature>
<feature type="region of interest" description="Disordered" evidence="4">
    <location>
        <begin position="1760"/>
        <end position="1790"/>
    </location>
</feature>
<dbReference type="InterPro" id="IPR021109">
    <property type="entry name" value="Peptidase_aspartic_dom_sf"/>
</dbReference>
<gene>
    <name evidence="6" type="ORF">Tci_043507</name>
</gene>
<feature type="region of interest" description="Disordered" evidence="4">
    <location>
        <begin position="1507"/>
        <end position="1541"/>
    </location>
</feature>
<evidence type="ECO:0000256" key="2">
    <source>
        <dbReference type="ARBA" id="ARBA00022801"/>
    </source>
</evidence>
<evidence type="ECO:0000256" key="3">
    <source>
        <dbReference type="SAM" id="Coils"/>
    </source>
</evidence>
<dbReference type="GO" id="GO:0046872">
    <property type="term" value="F:metal ion binding"/>
    <property type="evidence" value="ECO:0007669"/>
    <property type="project" value="UniProtKB-KW"/>
</dbReference>
<protein>
    <recommendedName>
        <fullName evidence="5">Integrase catalytic domain-containing protein</fullName>
    </recommendedName>
</protein>
<dbReference type="InterPro" id="IPR012337">
    <property type="entry name" value="RNaseH-like_sf"/>
</dbReference>
<dbReference type="Pfam" id="PF13976">
    <property type="entry name" value="gag_pre-integrs"/>
    <property type="match status" value="1"/>
</dbReference>
<dbReference type="InterPro" id="IPR001584">
    <property type="entry name" value="Integrase_cat-core"/>
</dbReference>
<dbReference type="PANTHER" id="PTHR42648">
    <property type="entry name" value="TRANSPOSASE, PUTATIVE-RELATED"/>
    <property type="match status" value="1"/>
</dbReference>
<evidence type="ECO:0000259" key="5">
    <source>
        <dbReference type="PROSITE" id="PS50994"/>
    </source>
</evidence>
<dbReference type="GO" id="GO:0003676">
    <property type="term" value="F:nucleic acid binding"/>
    <property type="evidence" value="ECO:0007669"/>
    <property type="project" value="InterPro"/>
</dbReference>
<dbReference type="Pfam" id="PF07727">
    <property type="entry name" value="RVT_2"/>
    <property type="match status" value="1"/>
</dbReference>
<keyword evidence="1" id="KW-0479">Metal-binding</keyword>
<organism evidence="6">
    <name type="scientific">Tanacetum cinerariifolium</name>
    <name type="common">Dalmatian daisy</name>
    <name type="synonym">Chrysanthemum cinerariifolium</name>
    <dbReference type="NCBI Taxonomy" id="118510"/>
    <lineage>
        <taxon>Eukaryota</taxon>
        <taxon>Viridiplantae</taxon>
        <taxon>Streptophyta</taxon>
        <taxon>Embryophyta</taxon>
        <taxon>Tracheophyta</taxon>
        <taxon>Spermatophyta</taxon>
        <taxon>Magnoliopsida</taxon>
        <taxon>eudicotyledons</taxon>
        <taxon>Gunneridae</taxon>
        <taxon>Pentapetalae</taxon>
        <taxon>asterids</taxon>
        <taxon>campanulids</taxon>
        <taxon>Asterales</taxon>
        <taxon>Asteraceae</taxon>
        <taxon>Asteroideae</taxon>
        <taxon>Anthemideae</taxon>
        <taxon>Anthemidinae</taxon>
        <taxon>Tanacetum</taxon>
    </lineage>
</organism>
<dbReference type="PANTHER" id="PTHR42648:SF32">
    <property type="entry name" value="RIBONUCLEASE H-LIKE DOMAIN, GAG-PRE-INTEGRASE DOMAIN PROTEIN-RELATED"/>
    <property type="match status" value="1"/>
</dbReference>
<feature type="region of interest" description="Disordered" evidence="4">
    <location>
        <begin position="433"/>
        <end position="453"/>
    </location>
</feature>
<dbReference type="InterPro" id="IPR025724">
    <property type="entry name" value="GAG-pre-integrase_dom"/>
</dbReference>